<dbReference type="EC" id="2.7.13.3" evidence="2"/>
<accession>A0A9D6Z4T1</accession>
<dbReference type="PANTHER" id="PTHR42878:SF15">
    <property type="entry name" value="BACTERIOPHYTOCHROME"/>
    <property type="match status" value="1"/>
</dbReference>
<dbReference type="InterPro" id="IPR005467">
    <property type="entry name" value="His_kinase_dom"/>
</dbReference>
<dbReference type="AlphaFoldDB" id="A0A9D6Z4T1"/>
<reference evidence="6" key="1">
    <citation type="submission" date="2020-07" db="EMBL/GenBank/DDBJ databases">
        <title>Huge and variable diversity of episymbiotic CPR bacteria and DPANN archaea in groundwater ecosystems.</title>
        <authorList>
            <person name="He C.Y."/>
            <person name="Keren R."/>
            <person name="Whittaker M."/>
            <person name="Farag I.F."/>
            <person name="Doudna J."/>
            <person name="Cate J.H.D."/>
            <person name="Banfield J.F."/>
        </authorList>
    </citation>
    <scope>NUCLEOTIDE SEQUENCE</scope>
    <source>
        <strain evidence="6">NC_groundwater_1664_Pr3_B-0.1um_52_9</strain>
    </source>
</reference>
<gene>
    <name evidence="6" type="ORF">HY912_03330</name>
</gene>
<dbReference type="PANTHER" id="PTHR42878">
    <property type="entry name" value="TWO-COMPONENT HISTIDINE KINASE"/>
    <property type="match status" value="1"/>
</dbReference>
<organism evidence="6 7">
    <name type="scientific">Desulfomonile tiedjei</name>
    <dbReference type="NCBI Taxonomy" id="2358"/>
    <lineage>
        <taxon>Bacteria</taxon>
        <taxon>Pseudomonadati</taxon>
        <taxon>Thermodesulfobacteriota</taxon>
        <taxon>Desulfomonilia</taxon>
        <taxon>Desulfomonilales</taxon>
        <taxon>Desulfomonilaceae</taxon>
        <taxon>Desulfomonile</taxon>
    </lineage>
</organism>
<dbReference type="InterPro" id="IPR050351">
    <property type="entry name" value="BphY/WalK/GraS-like"/>
</dbReference>
<evidence type="ECO:0000313" key="6">
    <source>
        <dbReference type="EMBL" id="MBI5248506.1"/>
    </source>
</evidence>
<dbReference type="Gene3D" id="3.30.565.10">
    <property type="entry name" value="Histidine kinase-like ATPase, C-terminal domain"/>
    <property type="match status" value="1"/>
</dbReference>
<dbReference type="InterPro" id="IPR036890">
    <property type="entry name" value="HATPase_C_sf"/>
</dbReference>
<keyword evidence="3" id="KW-0808">Transferase</keyword>
<feature type="domain" description="Histidine kinase" evidence="5">
    <location>
        <begin position="1"/>
        <end position="57"/>
    </location>
</feature>
<proteinExistence type="predicted"/>
<dbReference type="CDD" id="cd00075">
    <property type="entry name" value="HATPase"/>
    <property type="match status" value="1"/>
</dbReference>
<evidence type="ECO:0000259" key="5">
    <source>
        <dbReference type="PROSITE" id="PS50109"/>
    </source>
</evidence>
<dbReference type="GO" id="GO:0000156">
    <property type="term" value="F:phosphorelay response regulator activity"/>
    <property type="evidence" value="ECO:0007669"/>
    <property type="project" value="TreeGrafter"/>
</dbReference>
<dbReference type="InterPro" id="IPR003594">
    <property type="entry name" value="HATPase_dom"/>
</dbReference>
<keyword evidence="4 6" id="KW-0418">Kinase</keyword>
<evidence type="ECO:0000256" key="1">
    <source>
        <dbReference type="ARBA" id="ARBA00000085"/>
    </source>
</evidence>
<evidence type="ECO:0000256" key="2">
    <source>
        <dbReference type="ARBA" id="ARBA00012438"/>
    </source>
</evidence>
<dbReference type="PROSITE" id="PS50109">
    <property type="entry name" value="HIS_KIN"/>
    <property type="match status" value="1"/>
</dbReference>
<dbReference type="PRINTS" id="PR00344">
    <property type="entry name" value="BCTRLSENSOR"/>
</dbReference>
<evidence type="ECO:0000256" key="4">
    <source>
        <dbReference type="ARBA" id="ARBA00022777"/>
    </source>
</evidence>
<dbReference type="GO" id="GO:0007234">
    <property type="term" value="P:osmosensory signaling via phosphorelay pathway"/>
    <property type="evidence" value="ECO:0007669"/>
    <property type="project" value="TreeGrafter"/>
</dbReference>
<dbReference type="GO" id="GO:0030295">
    <property type="term" value="F:protein kinase activator activity"/>
    <property type="evidence" value="ECO:0007669"/>
    <property type="project" value="TreeGrafter"/>
</dbReference>
<evidence type="ECO:0000313" key="7">
    <source>
        <dbReference type="Proteomes" id="UP000807825"/>
    </source>
</evidence>
<evidence type="ECO:0000256" key="3">
    <source>
        <dbReference type="ARBA" id="ARBA00022679"/>
    </source>
</evidence>
<comment type="caution">
    <text evidence="6">The sequence shown here is derived from an EMBL/GenBank/DDBJ whole genome shotgun (WGS) entry which is preliminary data.</text>
</comment>
<dbReference type="SUPFAM" id="SSF55874">
    <property type="entry name" value="ATPase domain of HSP90 chaperone/DNA topoisomerase II/histidine kinase"/>
    <property type="match status" value="1"/>
</dbReference>
<protein>
    <recommendedName>
        <fullName evidence="2">histidine kinase</fullName>
        <ecNumber evidence="2">2.7.13.3</ecNumber>
    </recommendedName>
</protein>
<dbReference type="EMBL" id="JACRDE010000098">
    <property type="protein sequence ID" value="MBI5248506.1"/>
    <property type="molecule type" value="Genomic_DNA"/>
</dbReference>
<dbReference type="InterPro" id="IPR004358">
    <property type="entry name" value="Sig_transdc_His_kin-like_C"/>
</dbReference>
<sequence>MSQIFQVFQRGQSQDVPGEGLGLAYVRALVRRHGGRIWCESEPGIGSTFTFTVSNHLGSKESG</sequence>
<comment type="catalytic activity">
    <reaction evidence="1">
        <text>ATP + protein L-histidine = ADP + protein N-phospho-L-histidine.</text>
        <dbReference type="EC" id="2.7.13.3"/>
    </reaction>
</comment>
<dbReference type="Pfam" id="PF02518">
    <property type="entry name" value="HATPase_c"/>
    <property type="match status" value="1"/>
</dbReference>
<dbReference type="Proteomes" id="UP000807825">
    <property type="component" value="Unassembled WGS sequence"/>
</dbReference>
<name>A0A9D6Z4T1_9BACT</name>
<dbReference type="GO" id="GO:0004673">
    <property type="term" value="F:protein histidine kinase activity"/>
    <property type="evidence" value="ECO:0007669"/>
    <property type="project" value="UniProtKB-EC"/>
</dbReference>